<evidence type="ECO:0000256" key="1">
    <source>
        <dbReference type="ARBA" id="ARBA00022729"/>
    </source>
</evidence>
<gene>
    <name evidence="3" type="ORF">BA724_07040</name>
</gene>
<protein>
    <recommendedName>
        <fullName evidence="2">SLH domain-containing protein</fullName>
    </recommendedName>
</protein>
<keyword evidence="1" id="KW-0732">Signal</keyword>
<dbReference type="EMBL" id="MAMP01000021">
    <property type="protein sequence ID" value="OES45013.1"/>
    <property type="molecule type" value="Genomic_DNA"/>
</dbReference>
<dbReference type="STRING" id="1714016.BA724_07040"/>
<dbReference type="PROSITE" id="PS51272">
    <property type="entry name" value="SLH"/>
    <property type="match status" value="1"/>
</dbReference>
<accession>A0A1E7DPM6</accession>
<dbReference type="InterPro" id="IPR001119">
    <property type="entry name" value="SLH_dom"/>
</dbReference>
<organism evidence="3 4">
    <name type="scientific">Domibacillus iocasae</name>
    <dbReference type="NCBI Taxonomy" id="1714016"/>
    <lineage>
        <taxon>Bacteria</taxon>
        <taxon>Bacillati</taxon>
        <taxon>Bacillota</taxon>
        <taxon>Bacilli</taxon>
        <taxon>Bacillales</taxon>
        <taxon>Bacillaceae</taxon>
        <taxon>Domibacillus</taxon>
    </lineage>
</organism>
<evidence type="ECO:0000313" key="4">
    <source>
        <dbReference type="Proteomes" id="UP000095658"/>
    </source>
</evidence>
<feature type="domain" description="SLH" evidence="2">
    <location>
        <begin position="23"/>
        <end position="85"/>
    </location>
</feature>
<name>A0A1E7DPM6_9BACI</name>
<dbReference type="Pfam" id="PF00395">
    <property type="entry name" value="SLH"/>
    <property type="match status" value="1"/>
</dbReference>
<reference evidence="3 4" key="1">
    <citation type="submission" date="2016-06" db="EMBL/GenBank/DDBJ databases">
        <title>Domibacillus iocasae genome sequencing.</title>
        <authorList>
            <person name="Verma A."/>
            <person name="Pal Y."/>
            <person name="Ojha A.K."/>
            <person name="Krishnamurthi S."/>
        </authorList>
    </citation>
    <scope>NUCLEOTIDE SEQUENCE [LARGE SCALE GENOMIC DNA]</scope>
    <source>
        <strain evidence="3 4">DSM 29979</strain>
    </source>
</reference>
<sequence length="91" mass="10519">MHQSENSLVLLVRVLQVPLHEYEGTFADVQQSEKWAARQIEAVNWAGIVFGNNEQFDPDAGITREQMAAMMIRAIQFSNPEMHYHLMNKME</sequence>
<evidence type="ECO:0000313" key="3">
    <source>
        <dbReference type="EMBL" id="OES45013.1"/>
    </source>
</evidence>
<proteinExistence type="predicted"/>
<dbReference type="Proteomes" id="UP000095658">
    <property type="component" value="Unassembled WGS sequence"/>
</dbReference>
<dbReference type="AlphaFoldDB" id="A0A1E7DPM6"/>
<comment type="caution">
    <text evidence="3">The sequence shown here is derived from an EMBL/GenBank/DDBJ whole genome shotgun (WGS) entry which is preliminary data.</text>
</comment>
<keyword evidence="4" id="KW-1185">Reference proteome</keyword>
<evidence type="ECO:0000259" key="2">
    <source>
        <dbReference type="PROSITE" id="PS51272"/>
    </source>
</evidence>
<dbReference type="OrthoDB" id="2473368at2"/>
<dbReference type="RefSeq" id="WP_069938635.1">
    <property type="nucleotide sequence ID" value="NZ_MAMP01000021.1"/>
</dbReference>